<feature type="transmembrane region" description="Helical" evidence="1">
    <location>
        <begin position="57"/>
        <end position="74"/>
    </location>
</feature>
<evidence type="ECO:0000313" key="3">
    <source>
        <dbReference type="Proteomes" id="UP000654482"/>
    </source>
</evidence>
<reference evidence="2" key="1">
    <citation type="submission" date="2020-10" db="EMBL/GenBank/DDBJ databases">
        <authorList>
            <person name="Castelo-Branco R."/>
            <person name="Eusebio N."/>
            <person name="Adriana R."/>
            <person name="Vieira A."/>
            <person name="Brugerolle De Fraissinette N."/>
            <person name="Rezende De Castro R."/>
            <person name="Schneider M.P."/>
            <person name="Vasconcelos V."/>
            <person name="Leao P.N."/>
        </authorList>
    </citation>
    <scope>NUCLEOTIDE SEQUENCE</scope>
    <source>
        <strain evidence="2">LEGE 07157</strain>
    </source>
</reference>
<proteinExistence type="predicted"/>
<evidence type="ECO:0000313" key="2">
    <source>
        <dbReference type="EMBL" id="MBE9119060.1"/>
    </source>
</evidence>
<feature type="transmembrane region" description="Helical" evidence="1">
    <location>
        <begin position="112"/>
        <end position="129"/>
    </location>
</feature>
<protein>
    <submittedName>
        <fullName evidence="2">Uncharacterized protein</fullName>
    </submittedName>
</protein>
<keyword evidence="1" id="KW-0472">Membrane</keyword>
<sequence>MNAEQQPINIQVVQPDIAPTIQRHADRWLPPLGQEAQWFWGRVLAFPSNWWDLARCSGLRFAIPSFVVALLYHLPVPWQMWGLSCVAVAVVLALGLSWYFRPALPRLLPLHWALLGFGCAVAIKTLTLLS</sequence>
<keyword evidence="1" id="KW-0812">Transmembrane</keyword>
<dbReference type="Proteomes" id="UP000654482">
    <property type="component" value="Unassembled WGS sequence"/>
</dbReference>
<keyword evidence="1" id="KW-1133">Transmembrane helix</keyword>
<comment type="caution">
    <text evidence="2">The sequence shown here is derived from an EMBL/GenBank/DDBJ whole genome shotgun (WGS) entry which is preliminary data.</text>
</comment>
<feature type="transmembrane region" description="Helical" evidence="1">
    <location>
        <begin position="80"/>
        <end position="100"/>
    </location>
</feature>
<name>A0A8J7E0Y1_9CYAN</name>
<dbReference type="EMBL" id="JADEWZ010000077">
    <property type="protein sequence ID" value="MBE9119060.1"/>
    <property type="molecule type" value="Genomic_DNA"/>
</dbReference>
<organism evidence="2 3">
    <name type="scientific">Lusitaniella coriacea LEGE 07157</name>
    <dbReference type="NCBI Taxonomy" id="945747"/>
    <lineage>
        <taxon>Bacteria</taxon>
        <taxon>Bacillati</taxon>
        <taxon>Cyanobacteriota</taxon>
        <taxon>Cyanophyceae</taxon>
        <taxon>Spirulinales</taxon>
        <taxon>Lusitaniellaceae</taxon>
        <taxon>Lusitaniella</taxon>
    </lineage>
</organism>
<gene>
    <name evidence="2" type="ORF">IQ249_24700</name>
</gene>
<accession>A0A8J7E0Y1</accession>
<dbReference type="RefSeq" id="WP_194032154.1">
    <property type="nucleotide sequence ID" value="NZ_JADEWZ010000077.1"/>
</dbReference>
<dbReference type="AlphaFoldDB" id="A0A8J7E0Y1"/>
<keyword evidence="3" id="KW-1185">Reference proteome</keyword>
<evidence type="ECO:0000256" key="1">
    <source>
        <dbReference type="SAM" id="Phobius"/>
    </source>
</evidence>